<dbReference type="PANTHER" id="PTHR33194:SF4">
    <property type="entry name" value="CCHC-TYPE DOMAIN-CONTAINING PROTEIN"/>
    <property type="match status" value="1"/>
</dbReference>
<evidence type="ECO:0008006" key="3">
    <source>
        <dbReference type="Google" id="ProtNLM"/>
    </source>
</evidence>
<dbReference type="EMBL" id="GL732681">
    <property type="protein sequence ID" value="EFX67291.1"/>
    <property type="molecule type" value="Genomic_DNA"/>
</dbReference>
<sequence length="154" mass="17535">MSLSGAALKWFTYKDAAGQLANEWQDQAGPPAIPGMKTQILGQFRPEKLRARKQGAEETTREYYYDVLDLCRRVNPRMVEAEKLKCLWRGLKPSVIEKLWSLKPTTFDGFLEEVKRLEELTSRSEVWALGVLGETTSPAKDERMDRATLVSLSL</sequence>
<proteinExistence type="predicted"/>
<evidence type="ECO:0000313" key="2">
    <source>
        <dbReference type="Proteomes" id="UP000000305"/>
    </source>
</evidence>
<gene>
    <name evidence="1" type="ORF">DAPPUDRAFT_261874</name>
</gene>
<dbReference type="KEGG" id="dpx:DAPPUDRAFT_261874"/>
<dbReference type="HOGENOM" id="CLU_1706026_0_0_1"/>
<reference evidence="1 2" key="1">
    <citation type="journal article" date="2011" name="Science">
        <title>The ecoresponsive genome of Daphnia pulex.</title>
        <authorList>
            <person name="Colbourne J.K."/>
            <person name="Pfrender M.E."/>
            <person name="Gilbert D."/>
            <person name="Thomas W.K."/>
            <person name="Tucker A."/>
            <person name="Oakley T.H."/>
            <person name="Tokishita S."/>
            <person name="Aerts A."/>
            <person name="Arnold G.J."/>
            <person name="Basu M.K."/>
            <person name="Bauer D.J."/>
            <person name="Caceres C.E."/>
            <person name="Carmel L."/>
            <person name="Casola C."/>
            <person name="Choi J.H."/>
            <person name="Detter J.C."/>
            <person name="Dong Q."/>
            <person name="Dusheyko S."/>
            <person name="Eads B.D."/>
            <person name="Frohlich T."/>
            <person name="Geiler-Samerotte K.A."/>
            <person name="Gerlach D."/>
            <person name="Hatcher P."/>
            <person name="Jogdeo S."/>
            <person name="Krijgsveld J."/>
            <person name="Kriventseva E.V."/>
            <person name="Kultz D."/>
            <person name="Laforsch C."/>
            <person name="Lindquist E."/>
            <person name="Lopez J."/>
            <person name="Manak J.R."/>
            <person name="Muller J."/>
            <person name="Pangilinan J."/>
            <person name="Patwardhan R.P."/>
            <person name="Pitluck S."/>
            <person name="Pritham E.J."/>
            <person name="Rechtsteiner A."/>
            <person name="Rho M."/>
            <person name="Rogozin I.B."/>
            <person name="Sakarya O."/>
            <person name="Salamov A."/>
            <person name="Schaack S."/>
            <person name="Shapiro H."/>
            <person name="Shiga Y."/>
            <person name="Skalitzky C."/>
            <person name="Smith Z."/>
            <person name="Souvorov A."/>
            <person name="Sung W."/>
            <person name="Tang Z."/>
            <person name="Tsuchiya D."/>
            <person name="Tu H."/>
            <person name="Vos H."/>
            <person name="Wang M."/>
            <person name="Wolf Y.I."/>
            <person name="Yamagata H."/>
            <person name="Yamada T."/>
            <person name="Ye Y."/>
            <person name="Shaw J.R."/>
            <person name="Andrews J."/>
            <person name="Crease T.J."/>
            <person name="Tang H."/>
            <person name="Lucas S.M."/>
            <person name="Robertson H.M."/>
            <person name="Bork P."/>
            <person name="Koonin E.V."/>
            <person name="Zdobnov E.M."/>
            <person name="Grigoriev I.V."/>
            <person name="Lynch M."/>
            <person name="Boore J.L."/>
        </authorList>
    </citation>
    <scope>NUCLEOTIDE SEQUENCE [LARGE SCALE GENOMIC DNA]</scope>
</reference>
<evidence type="ECO:0000313" key="1">
    <source>
        <dbReference type="EMBL" id="EFX67291.1"/>
    </source>
</evidence>
<protein>
    <recommendedName>
        <fullName evidence="3">Retrotransposon gag domain-containing protein</fullName>
    </recommendedName>
</protein>
<name>E9HLV0_DAPPU</name>
<dbReference type="InParanoid" id="E9HLV0"/>
<dbReference type="AlphaFoldDB" id="E9HLV0"/>
<dbReference type="PANTHER" id="PTHR33194">
    <property type="entry name" value="ZINC KNUCKLE DOMAINCONTAINING PROTEIN"/>
    <property type="match status" value="1"/>
</dbReference>
<dbReference type="OrthoDB" id="6369031at2759"/>
<organism evidence="1 2">
    <name type="scientific">Daphnia pulex</name>
    <name type="common">Water flea</name>
    <dbReference type="NCBI Taxonomy" id="6669"/>
    <lineage>
        <taxon>Eukaryota</taxon>
        <taxon>Metazoa</taxon>
        <taxon>Ecdysozoa</taxon>
        <taxon>Arthropoda</taxon>
        <taxon>Crustacea</taxon>
        <taxon>Branchiopoda</taxon>
        <taxon>Diplostraca</taxon>
        <taxon>Cladocera</taxon>
        <taxon>Anomopoda</taxon>
        <taxon>Daphniidae</taxon>
        <taxon>Daphnia</taxon>
    </lineage>
</organism>
<dbReference type="Proteomes" id="UP000000305">
    <property type="component" value="Unassembled WGS sequence"/>
</dbReference>
<dbReference type="PhylomeDB" id="E9HLV0"/>
<keyword evidence="2" id="KW-1185">Reference proteome</keyword>
<accession>E9HLV0</accession>